<evidence type="ECO:0000313" key="4">
    <source>
        <dbReference type="EMBL" id="CAA3032983.1"/>
    </source>
</evidence>
<evidence type="ECO:0000313" key="5">
    <source>
        <dbReference type="Proteomes" id="UP000594638"/>
    </source>
</evidence>
<dbReference type="SUPFAM" id="SSF53448">
    <property type="entry name" value="Nucleotide-diphospho-sugar transferases"/>
    <property type="match status" value="1"/>
</dbReference>
<reference evidence="4 5" key="1">
    <citation type="submission" date="2019-12" db="EMBL/GenBank/DDBJ databases">
        <authorList>
            <person name="Alioto T."/>
            <person name="Alioto T."/>
            <person name="Gomez Garrido J."/>
        </authorList>
    </citation>
    <scope>NUCLEOTIDE SEQUENCE [LARGE SCALE GENOMIC DNA]</scope>
</reference>
<dbReference type="Proteomes" id="UP000594638">
    <property type="component" value="Unassembled WGS sequence"/>
</dbReference>
<dbReference type="AlphaFoldDB" id="A0A8S0VPL5"/>
<dbReference type="Pfam" id="PF03407">
    <property type="entry name" value="Nucleotid_trans"/>
    <property type="match status" value="1"/>
</dbReference>
<dbReference type="InterPro" id="IPR005069">
    <property type="entry name" value="Nucl-diP-sugar_transferase"/>
</dbReference>
<accession>A0A8S0VPL5</accession>
<feature type="transmembrane region" description="Helical" evidence="2">
    <location>
        <begin position="48"/>
        <end position="69"/>
    </location>
</feature>
<dbReference type="PANTHER" id="PTHR46038:SF13">
    <property type="entry name" value="GLYCOSYLTRANSFERASE"/>
    <property type="match status" value="1"/>
</dbReference>
<organism evidence="4 5">
    <name type="scientific">Olea europaea subsp. europaea</name>
    <dbReference type="NCBI Taxonomy" id="158383"/>
    <lineage>
        <taxon>Eukaryota</taxon>
        <taxon>Viridiplantae</taxon>
        <taxon>Streptophyta</taxon>
        <taxon>Embryophyta</taxon>
        <taxon>Tracheophyta</taxon>
        <taxon>Spermatophyta</taxon>
        <taxon>Magnoliopsida</taxon>
        <taxon>eudicotyledons</taxon>
        <taxon>Gunneridae</taxon>
        <taxon>Pentapetalae</taxon>
        <taxon>asterids</taxon>
        <taxon>lamiids</taxon>
        <taxon>Lamiales</taxon>
        <taxon>Oleaceae</taxon>
        <taxon>Oleeae</taxon>
        <taxon>Olea</taxon>
    </lineage>
</organism>
<keyword evidence="2 4" id="KW-0808">Transferase</keyword>
<dbReference type="GO" id="GO:0000139">
    <property type="term" value="C:Golgi membrane"/>
    <property type="evidence" value="ECO:0007669"/>
    <property type="project" value="UniProtKB-SubCell"/>
</dbReference>
<comment type="caution">
    <text evidence="4">The sequence shown here is derived from an EMBL/GenBank/DDBJ whole genome shotgun (WGS) entry which is preliminary data.</text>
</comment>
<keyword evidence="2" id="KW-1133">Transmembrane helix</keyword>
<dbReference type="InterPro" id="IPR029044">
    <property type="entry name" value="Nucleotide-diphossugar_trans"/>
</dbReference>
<sequence length="397" mass="46487">MKMEFMKFYEVLNDFHSSDIIDSDVRRNGKMKSPESGNRRYHVFHNQVLRTLLLFAMVSLACLVLYHAVYPLQFSPVRFYSFSLPRVYAHANTSTNSGNEEDKLEGVLKRAAMSNKTVLITTLNEAWAEPNSVFDLFLESFRIGNQTLWLLKHLVVAALDQKAYARCLELHPNCYFLKTDGVDFSVEAHFMSPGYLKMMWRRIDFLRIVLDMGYNFIFTDTDIMWFRNPFPHFYLDTDFQIACDNFLGNPWDLNNAPNGGFNYVKSSSQTIQFYKFWYKSRQNYPRKHDQDVLNKIKYDPFISEIGLKIKFLDTAYFGGFCQPSKDLNFVCTMHSNCCVGLDNKVHDLKILLQDWTKYLDLPPKLKESKTLSWTVPQRCGSGHRRIARKKNDKTRNL</sequence>
<gene>
    <name evidence="4" type="ORF">OLEA9_A025618</name>
</gene>
<keyword evidence="2" id="KW-0328">Glycosyltransferase</keyword>
<dbReference type="GO" id="GO:0016757">
    <property type="term" value="F:glycosyltransferase activity"/>
    <property type="evidence" value="ECO:0007669"/>
    <property type="project" value="UniProtKB-KW"/>
</dbReference>
<keyword evidence="5" id="KW-1185">Reference proteome</keyword>
<evidence type="ECO:0000256" key="1">
    <source>
        <dbReference type="ARBA" id="ARBA00007033"/>
    </source>
</evidence>
<keyword evidence="2" id="KW-0472">Membrane</keyword>
<dbReference type="EMBL" id="CACTIH010009768">
    <property type="protein sequence ID" value="CAA3032983.1"/>
    <property type="molecule type" value="Genomic_DNA"/>
</dbReference>
<keyword evidence="2" id="KW-0333">Golgi apparatus</keyword>
<proteinExistence type="inferred from homology"/>
<dbReference type="OrthoDB" id="540503at2759"/>
<dbReference type="EC" id="2.4.2.-" evidence="2"/>
<dbReference type="PANTHER" id="PTHR46038">
    <property type="entry name" value="EXPRESSED PROTEIN-RELATED"/>
    <property type="match status" value="1"/>
</dbReference>
<protein>
    <recommendedName>
        <fullName evidence="2">Glycosyltransferase</fullName>
        <ecNumber evidence="2">2.4.2.-</ecNumber>
    </recommendedName>
</protein>
<dbReference type="InterPro" id="IPR044821">
    <property type="entry name" value="At1g28695/At4g15970-like"/>
</dbReference>
<name>A0A8S0VPL5_OLEEU</name>
<keyword evidence="2" id="KW-0961">Cell wall biogenesis/degradation</keyword>
<comment type="subcellular location">
    <subcellularLocation>
        <location evidence="2">Golgi apparatus membrane</location>
        <topology evidence="2">Single-pass type II membrane protein</topology>
    </subcellularLocation>
</comment>
<dbReference type="Gramene" id="OE9A025618T1">
    <property type="protein sequence ID" value="OE9A025618C1"/>
    <property type="gene ID" value="OE9A025618"/>
</dbReference>
<evidence type="ECO:0000256" key="2">
    <source>
        <dbReference type="RuleBase" id="RU363055"/>
    </source>
</evidence>
<keyword evidence="2" id="KW-0812">Transmembrane</keyword>
<dbReference type="GO" id="GO:0071555">
    <property type="term" value="P:cell wall organization"/>
    <property type="evidence" value="ECO:0007669"/>
    <property type="project" value="UniProtKB-KW"/>
</dbReference>
<comment type="similarity">
    <text evidence="1 2">Belongs to the glycosyltransferase 77 family.</text>
</comment>
<evidence type="ECO:0000259" key="3">
    <source>
        <dbReference type="Pfam" id="PF03407"/>
    </source>
</evidence>
<keyword evidence="2" id="KW-0735">Signal-anchor</keyword>
<feature type="domain" description="Nucleotide-diphospho-sugar transferase" evidence="3">
    <location>
        <begin position="150"/>
        <end position="348"/>
    </location>
</feature>